<name>A0A2G5VRH6_9PELO</name>
<proteinExistence type="predicted"/>
<dbReference type="EMBL" id="PDUG01000001">
    <property type="protein sequence ID" value="PIC54290.1"/>
    <property type="molecule type" value="Genomic_DNA"/>
</dbReference>
<accession>A0A2G5VRH6</accession>
<gene>
    <name evidence="1" type="primary">Cnig_chr_I.g36</name>
    <name evidence="1" type="ORF">B9Z55_000036</name>
</gene>
<organism evidence="1 2">
    <name type="scientific">Caenorhabditis nigoni</name>
    <dbReference type="NCBI Taxonomy" id="1611254"/>
    <lineage>
        <taxon>Eukaryota</taxon>
        <taxon>Metazoa</taxon>
        <taxon>Ecdysozoa</taxon>
        <taxon>Nematoda</taxon>
        <taxon>Chromadorea</taxon>
        <taxon>Rhabditida</taxon>
        <taxon>Rhabditina</taxon>
        <taxon>Rhabditomorpha</taxon>
        <taxon>Rhabditoidea</taxon>
        <taxon>Rhabditidae</taxon>
        <taxon>Peloderinae</taxon>
        <taxon>Caenorhabditis</taxon>
    </lineage>
</organism>
<evidence type="ECO:0000313" key="1">
    <source>
        <dbReference type="EMBL" id="PIC54290.1"/>
    </source>
</evidence>
<reference evidence="2" key="1">
    <citation type="submission" date="2017-10" db="EMBL/GenBank/DDBJ databases">
        <title>Rapid genome shrinkage in a self-fertile nematode reveals novel sperm competition proteins.</title>
        <authorList>
            <person name="Yin D."/>
            <person name="Schwarz E.M."/>
            <person name="Thomas C.G."/>
            <person name="Felde R.L."/>
            <person name="Korf I.F."/>
            <person name="Cutter A.D."/>
            <person name="Schartner C.M."/>
            <person name="Ralston E.J."/>
            <person name="Meyer B.J."/>
            <person name="Haag E.S."/>
        </authorList>
    </citation>
    <scope>NUCLEOTIDE SEQUENCE [LARGE SCALE GENOMIC DNA]</scope>
    <source>
        <strain evidence="2">JU1422</strain>
    </source>
</reference>
<keyword evidence="2" id="KW-1185">Reference proteome</keyword>
<dbReference type="AlphaFoldDB" id="A0A2G5VRH6"/>
<evidence type="ECO:0000313" key="2">
    <source>
        <dbReference type="Proteomes" id="UP000230233"/>
    </source>
</evidence>
<protein>
    <submittedName>
        <fullName evidence="1">Uncharacterized protein</fullName>
    </submittedName>
</protein>
<comment type="caution">
    <text evidence="1">The sequence shown here is derived from an EMBL/GenBank/DDBJ whole genome shotgun (WGS) entry which is preliminary data.</text>
</comment>
<sequence>MGLFRKIEKLEARTLCQGEELSGMSVSGGWPLSRKSVLEKIRKIRECWAPRGCREKKINGFGVPSKQNPG</sequence>
<dbReference type="Proteomes" id="UP000230233">
    <property type="component" value="Chromosome I"/>
</dbReference>